<dbReference type="OrthoDB" id="10508599at2759"/>
<gene>
    <name evidence="2" type="ORF">SCHCODRAFT_109370</name>
</gene>
<evidence type="ECO:0000313" key="3">
    <source>
        <dbReference type="Proteomes" id="UP000007431"/>
    </source>
</evidence>
<dbReference type="InParanoid" id="D8Q5X6"/>
<accession>D8Q5X6</accession>
<name>D8Q5X6_SCHCM</name>
<proteinExistence type="predicted"/>
<feature type="non-terminal residue" evidence="2">
    <location>
        <position position="227"/>
    </location>
</feature>
<dbReference type="EMBL" id="GL377306">
    <property type="protein sequence ID" value="EFI97484.1"/>
    <property type="molecule type" value="Genomic_DNA"/>
</dbReference>
<dbReference type="GeneID" id="9590030"/>
<dbReference type="KEGG" id="scm:SCHCO_02502958"/>
<feature type="region of interest" description="Disordered" evidence="1">
    <location>
        <begin position="87"/>
        <end position="113"/>
    </location>
</feature>
<dbReference type="AlphaFoldDB" id="D8Q5X6"/>
<evidence type="ECO:0000256" key="1">
    <source>
        <dbReference type="SAM" id="MobiDB-lite"/>
    </source>
</evidence>
<dbReference type="Proteomes" id="UP000007431">
    <property type="component" value="Unassembled WGS sequence"/>
</dbReference>
<evidence type="ECO:0000313" key="2">
    <source>
        <dbReference type="EMBL" id="EFI97484.1"/>
    </source>
</evidence>
<reference evidence="2 3" key="1">
    <citation type="journal article" date="2010" name="Nat. Biotechnol.">
        <title>Genome sequence of the model mushroom Schizophyllum commune.</title>
        <authorList>
            <person name="Ohm R.A."/>
            <person name="de Jong J.F."/>
            <person name="Lugones L.G."/>
            <person name="Aerts A."/>
            <person name="Kothe E."/>
            <person name="Stajich J.E."/>
            <person name="de Vries R.P."/>
            <person name="Record E."/>
            <person name="Levasseur A."/>
            <person name="Baker S.E."/>
            <person name="Bartholomew K.A."/>
            <person name="Coutinho P.M."/>
            <person name="Erdmann S."/>
            <person name="Fowler T.J."/>
            <person name="Gathman A.C."/>
            <person name="Lombard V."/>
            <person name="Henrissat B."/>
            <person name="Knabe N."/>
            <person name="Kuees U."/>
            <person name="Lilly W.W."/>
            <person name="Lindquist E."/>
            <person name="Lucas S."/>
            <person name="Magnuson J.K."/>
            <person name="Piumi F."/>
            <person name="Raudaskoski M."/>
            <person name="Salamov A."/>
            <person name="Schmutz J."/>
            <person name="Schwarze F.W.M.R."/>
            <person name="vanKuyk P.A."/>
            <person name="Horton J.S."/>
            <person name="Grigoriev I.V."/>
            <person name="Woesten H.A.B."/>
        </authorList>
    </citation>
    <scope>NUCLEOTIDE SEQUENCE [LARGE SCALE GENOMIC DNA]</scope>
    <source>
        <strain evidence="3">H4-8 / FGSC 9210</strain>
    </source>
</reference>
<dbReference type="RefSeq" id="XP_003032387.1">
    <property type="nucleotide sequence ID" value="XM_003032341.1"/>
</dbReference>
<keyword evidence="3" id="KW-1185">Reference proteome</keyword>
<organism evidence="3">
    <name type="scientific">Schizophyllum commune (strain H4-8 / FGSC 9210)</name>
    <name type="common">Split gill fungus</name>
    <dbReference type="NCBI Taxonomy" id="578458"/>
    <lineage>
        <taxon>Eukaryota</taxon>
        <taxon>Fungi</taxon>
        <taxon>Dikarya</taxon>
        <taxon>Basidiomycota</taxon>
        <taxon>Agaricomycotina</taxon>
        <taxon>Agaricomycetes</taxon>
        <taxon>Agaricomycetidae</taxon>
        <taxon>Agaricales</taxon>
        <taxon>Schizophyllaceae</taxon>
        <taxon>Schizophyllum</taxon>
    </lineage>
</organism>
<dbReference type="VEuPathDB" id="FungiDB:SCHCODRAFT_02502958"/>
<sequence>MVPDAYSGTLKDQHASFMEDYEKEIIDGPSVDESLYDEPPPQPHAAYTVVHDLGGREEVKVRESQSLETRAQAQSNQENFRLLPQSQRAQDQLTQPPPAHATSSIKPPTAPAIAPPVPVAHPLASQIALPPPPPIVLPPFSAFAPPVAAPIATAPPLAMCAPPTPITRSFMPEFGILRVGQGTRFDDHSEELQIDNHRPSGMVPSLCLKTAFWWHCVCRSFGSATSY</sequence>
<dbReference type="HOGENOM" id="CLU_1220302_0_0_1"/>
<protein>
    <submittedName>
        <fullName evidence="2">Uncharacterized protein</fullName>
    </submittedName>
</protein>